<reference evidence="1 2" key="1">
    <citation type="submission" date="2017-08" db="EMBL/GenBank/DDBJ databases">
        <title>Genome sequences of Ralstonia solanacearum Species Complex (RSSC) isolated from Potato bacterial wilts in Korea.</title>
        <authorList>
            <person name="Cho H."/>
            <person name="Song E.-S."/>
            <person name="Lee Y.K."/>
            <person name="Lee S."/>
            <person name="Lee S.-W."/>
            <person name="Jo A."/>
            <person name="Kim J.-G."/>
            <person name="Hwang I."/>
        </authorList>
    </citation>
    <scope>NUCLEOTIDE SEQUENCE [LARGE SCALE GENOMIC DNA]</scope>
    <source>
        <strain evidence="1 2">T98</strain>
        <plasmid evidence="1 2">unnamed</plasmid>
    </source>
</reference>
<name>A0AAD0SD67_RALSL</name>
<dbReference type="Proteomes" id="UP000261758">
    <property type="component" value="Plasmid unnamed"/>
</dbReference>
<organism evidence="1 2">
    <name type="scientific">Ralstonia solanacearum</name>
    <name type="common">Pseudomonas solanacearum</name>
    <dbReference type="NCBI Taxonomy" id="305"/>
    <lineage>
        <taxon>Bacteria</taxon>
        <taxon>Pseudomonadati</taxon>
        <taxon>Pseudomonadota</taxon>
        <taxon>Betaproteobacteria</taxon>
        <taxon>Burkholderiales</taxon>
        <taxon>Burkholderiaceae</taxon>
        <taxon>Ralstonia</taxon>
        <taxon>Ralstonia solanacearum species complex</taxon>
    </lineage>
</organism>
<keyword evidence="1" id="KW-0614">Plasmid</keyword>
<evidence type="ECO:0000313" key="2">
    <source>
        <dbReference type="Proteomes" id="UP000261758"/>
    </source>
</evidence>
<protein>
    <submittedName>
        <fullName evidence="1">Uncharacterized protein</fullName>
    </submittedName>
</protein>
<sequence length="72" mass="8301">MIKLDEESRAYLQYNTLIPSGDDFHNIETSYRKRETVRVHLDFPGQWRLNCIGLRLAGLPAKTLRLQGVDAV</sequence>
<accession>A0AAD0SD67</accession>
<dbReference type="AlphaFoldDB" id="A0AAD0SD67"/>
<proteinExistence type="predicted"/>
<evidence type="ECO:0000313" key="1">
    <source>
        <dbReference type="EMBL" id="AXV84190.1"/>
    </source>
</evidence>
<dbReference type="EMBL" id="CP022760">
    <property type="protein sequence ID" value="AXV84190.1"/>
    <property type="molecule type" value="Genomic_DNA"/>
</dbReference>
<gene>
    <name evidence="1" type="ORF">CJO77_21980</name>
</gene>
<geneLocation type="plasmid" evidence="1 2">
    <name>unnamed</name>
</geneLocation>